<gene>
    <name evidence="2" type="ORF">TTHERM_00974110</name>
</gene>
<dbReference type="Proteomes" id="UP000009168">
    <property type="component" value="Unassembled WGS sequence"/>
</dbReference>
<evidence type="ECO:0000313" key="3">
    <source>
        <dbReference type="Proteomes" id="UP000009168"/>
    </source>
</evidence>
<evidence type="ECO:0000313" key="2">
    <source>
        <dbReference type="EMBL" id="EAR89719.4"/>
    </source>
</evidence>
<dbReference type="GeneID" id="7844421"/>
<reference evidence="3" key="1">
    <citation type="journal article" date="2006" name="PLoS Biol.">
        <title>Macronuclear genome sequence of the ciliate Tetrahymena thermophila, a model eukaryote.</title>
        <authorList>
            <person name="Eisen J.A."/>
            <person name="Coyne R.S."/>
            <person name="Wu M."/>
            <person name="Wu D."/>
            <person name="Thiagarajan M."/>
            <person name="Wortman J.R."/>
            <person name="Badger J.H."/>
            <person name="Ren Q."/>
            <person name="Amedeo P."/>
            <person name="Jones K.M."/>
            <person name="Tallon L.J."/>
            <person name="Delcher A.L."/>
            <person name="Salzberg S.L."/>
            <person name="Silva J.C."/>
            <person name="Haas B.J."/>
            <person name="Majoros W.H."/>
            <person name="Farzad M."/>
            <person name="Carlton J.M."/>
            <person name="Smith R.K. Jr."/>
            <person name="Garg J."/>
            <person name="Pearlman R.E."/>
            <person name="Karrer K.M."/>
            <person name="Sun L."/>
            <person name="Manning G."/>
            <person name="Elde N.C."/>
            <person name="Turkewitz A.P."/>
            <person name="Asai D.J."/>
            <person name="Wilkes D.E."/>
            <person name="Wang Y."/>
            <person name="Cai H."/>
            <person name="Collins K."/>
            <person name="Stewart B.A."/>
            <person name="Lee S.R."/>
            <person name="Wilamowska K."/>
            <person name="Weinberg Z."/>
            <person name="Ruzzo W.L."/>
            <person name="Wloga D."/>
            <person name="Gaertig J."/>
            <person name="Frankel J."/>
            <person name="Tsao C.-C."/>
            <person name="Gorovsky M.A."/>
            <person name="Keeling P.J."/>
            <person name="Waller R.F."/>
            <person name="Patron N.J."/>
            <person name="Cherry J.M."/>
            <person name="Stover N.A."/>
            <person name="Krieger C.J."/>
            <person name="del Toro C."/>
            <person name="Ryder H.F."/>
            <person name="Williamson S.C."/>
            <person name="Barbeau R.A."/>
            <person name="Hamilton E.P."/>
            <person name="Orias E."/>
        </authorList>
    </citation>
    <scope>NUCLEOTIDE SEQUENCE [LARGE SCALE GENOMIC DNA]</scope>
    <source>
        <strain evidence="3">SB210</strain>
    </source>
</reference>
<sequence>MEKEQPLEIQVQQLIDSTVELYNSIIIQEIKAQAVVNTSTKSENEISENLKTLISKKIMIESIEFADQGNNKKELSFTVKYRLDQYEKEESVKSLINNKLETSITTKKEKKQYHYFENEDQFKDLLSEKENEKIKENQEKTQNLYQKINELEKFQQRARITLEEQIESIKSLNKTIEKYKKAFTADKELRDQEISKKDGLEKEFNNQTKEKSKKEQNIIEGKKMINDLVKKVEEQEKDIKTNEQQKRQQQTLSAKEEEVKKNQNQIDQLQQELLSNQNEIKSLQQQIETLEIQYIDKQNDQLEHEKQIFKLKQRIKTQEYQIELQLIKLSKLNLFDQNRRKSQ</sequence>
<feature type="coiled-coil region" evidence="1">
    <location>
        <begin position="131"/>
        <end position="300"/>
    </location>
</feature>
<accession>Q22WS3</accession>
<dbReference type="HOGENOM" id="CLU_978214_0_0_1"/>
<organism evidence="2 3">
    <name type="scientific">Tetrahymena thermophila (strain SB210)</name>
    <dbReference type="NCBI Taxonomy" id="312017"/>
    <lineage>
        <taxon>Eukaryota</taxon>
        <taxon>Sar</taxon>
        <taxon>Alveolata</taxon>
        <taxon>Ciliophora</taxon>
        <taxon>Intramacronucleata</taxon>
        <taxon>Oligohymenophorea</taxon>
        <taxon>Hymenostomatida</taxon>
        <taxon>Tetrahymenina</taxon>
        <taxon>Tetrahymenidae</taxon>
        <taxon>Tetrahymena</taxon>
    </lineage>
</organism>
<protein>
    <submittedName>
        <fullName evidence="2">Uncharacterized protein</fullName>
    </submittedName>
</protein>
<dbReference type="InParanoid" id="Q22WS3"/>
<dbReference type="KEGG" id="tet:TTHERM_00974110"/>
<proteinExistence type="predicted"/>
<keyword evidence="1" id="KW-0175">Coiled coil</keyword>
<name>Q22WS3_TETTS</name>
<evidence type="ECO:0000256" key="1">
    <source>
        <dbReference type="SAM" id="Coils"/>
    </source>
</evidence>
<dbReference type="EMBL" id="GG662813">
    <property type="protein sequence ID" value="EAR89719.4"/>
    <property type="molecule type" value="Genomic_DNA"/>
</dbReference>
<dbReference type="RefSeq" id="XP_001009964.4">
    <property type="nucleotide sequence ID" value="XM_001009964.4"/>
</dbReference>
<dbReference type="AlphaFoldDB" id="Q22WS3"/>
<keyword evidence="3" id="KW-1185">Reference proteome</keyword>